<accession>X5I2K5</accession>
<dbReference type="RefSeq" id="YP_009030546.1">
    <property type="nucleotide sequence ID" value="NC_024123.1"/>
</dbReference>
<feature type="transmembrane region" description="Helical" evidence="1">
    <location>
        <begin position="67"/>
        <end position="87"/>
    </location>
</feature>
<keyword evidence="1" id="KW-0812">Transmembrane</keyword>
<keyword evidence="1" id="KW-1133">Transmembrane helix</keyword>
<dbReference type="Proteomes" id="UP000204527">
    <property type="component" value="Segment"/>
</dbReference>
<dbReference type="GeneID" id="19484807"/>
<proteinExistence type="predicted"/>
<evidence type="ECO:0000313" key="3">
    <source>
        <dbReference type="Proteomes" id="UP000204527"/>
    </source>
</evidence>
<protein>
    <submittedName>
        <fullName evidence="2">Uncharacterized protein</fullName>
    </submittedName>
</protein>
<reference evidence="2 3" key="1">
    <citation type="journal article" date="2014" name="Virus Res.">
        <title>Characterization of a novel Pseudomonas aeruginosa bacteriophage, KPP25, of the family Podoviridae.</title>
        <authorList>
            <person name="Miyata R."/>
            <person name="Yamaguchi K."/>
            <person name="Uchiyama J."/>
            <person name="Shigehisa R."/>
            <person name="Takemura-Uchiyama I."/>
            <person name="Kato S."/>
            <person name="Ujihara T."/>
            <person name="Sakaguchi Y."/>
            <person name="Daibata M."/>
            <person name="Matsuzaki S."/>
        </authorList>
    </citation>
    <scope>NUCLEOTIDE SEQUENCE [LARGE SCALE GENOMIC DNA]</scope>
</reference>
<keyword evidence="3" id="KW-1185">Reference proteome</keyword>
<keyword evidence="1" id="KW-0472">Membrane</keyword>
<dbReference type="EMBL" id="AB910393">
    <property type="protein sequence ID" value="BAO58486.1"/>
    <property type="molecule type" value="Genomic_DNA"/>
</dbReference>
<evidence type="ECO:0000256" key="1">
    <source>
        <dbReference type="SAM" id="Phobius"/>
    </source>
</evidence>
<feature type="transmembrane region" description="Helical" evidence="1">
    <location>
        <begin position="36"/>
        <end position="55"/>
    </location>
</feature>
<feature type="transmembrane region" description="Helical" evidence="1">
    <location>
        <begin position="12"/>
        <end position="29"/>
    </location>
</feature>
<dbReference type="KEGG" id="vg:19484807"/>
<evidence type="ECO:0000313" key="2">
    <source>
        <dbReference type="EMBL" id="BAO58486.1"/>
    </source>
</evidence>
<name>X5I2K5_BPKP2</name>
<organism evidence="2 3">
    <name type="scientific">Pseudomonas phage KPP25</name>
    <name type="common">Bacteriophage KPP25</name>
    <dbReference type="NCBI Taxonomy" id="1462608"/>
    <lineage>
        <taxon>Viruses</taxon>
        <taxon>Duplodnaviria</taxon>
        <taxon>Heunggongvirae</taxon>
        <taxon>Uroviricota</taxon>
        <taxon>Caudoviricetes</taxon>
        <taxon>Kochitakasuvirus</taxon>
        <taxon>Kochitakasuvirus KPP25</taxon>
    </lineage>
</organism>
<sequence>MERFWSDISDWLYAMALGGFGGAASHVFLNRGKKFVVSLFLGNVFIAMFAAKALGGFVPPSEYRDSLLMLLGFFAYPILTALEATVVERVLAFFKRVFP</sequence>
<organismHost>
    <name type="scientific">Pseudomonas aeruginosa</name>
    <dbReference type="NCBI Taxonomy" id="287"/>
</organismHost>